<feature type="binding site" evidence="12 13">
    <location>
        <position position="284"/>
    </location>
    <ligand>
        <name>L-serine</name>
        <dbReference type="ChEBI" id="CHEBI:33384"/>
    </ligand>
</feature>
<dbReference type="PIRSF" id="PIRSF001529">
    <property type="entry name" value="Ser-tRNA-synth_IIa"/>
    <property type="match status" value="1"/>
</dbReference>
<dbReference type="GO" id="GO:0016740">
    <property type="term" value="F:transferase activity"/>
    <property type="evidence" value="ECO:0007669"/>
    <property type="project" value="UniProtKB-ARBA"/>
</dbReference>
<dbReference type="AlphaFoldDB" id="D9QSC4"/>
<dbReference type="UniPathway" id="UPA00906">
    <property type="reaction ID" value="UER00895"/>
</dbReference>
<evidence type="ECO:0000313" key="18">
    <source>
        <dbReference type="Proteomes" id="UP000001661"/>
    </source>
</evidence>
<evidence type="ECO:0000256" key="2">
    <source>
        <dbReference type="ARBA" id="ARBA00005045"/>
    </source>
</evidence>
<evidence type="ECO:0000256" key="6">
    <source>
        <dbReference type="ARBA" id="ARBA00022741"/>
    </source>
</evidence>
<evidence type="ECO:0000256" key="14">
    <source>
        <dbReference type="PIRSR" id="PIRSR001529-2"/>
    </source>
</evidence>
<dbReference type="HAMAP" id="MF_00176">
    <property type="entry name" value="Ser_tRNA_synth_type1"/>
    <property type="match status" value="1"/>
</dbReference>
<dbReference type="eggNOG" id="COG0172">
    <property type="taxonomic scope" value="Bacteria"/>
</dbReference>
<dbReference type="HOGENOM" id="CLU_023797_1_1_9"/>
<comment type="caution">
    <text evidence="12">Lacks conserved residue(s) required for the propagation of feature annotation.</text>
</comment>
<evidence type="ECO:0000256" key="8">
    <source>
        <dbReference type="ARBA" id="ARBA00022917"/>
    </source>
</evidence>
<dbReference type="Pfam" id="PF00587">
    <property type="entry name" value="tRNA-synt_2b"/>
    <property type="match status" value="1"/>
</dbReference>
<evidence type="ECO:0000256" key="3">
    <source>
        <dbReference type="ARBA" id="ARBA00010728"/>
    </source>
</evidence>
<dbReference type="GO" id="GO:0005737">
    <property type="term" value="C:cytoplasm"/>
    <property type="evidence" value="ECO:0007669"/>
    <property type="project" value="UniProtKB-SubCell"/>
</dbReference>
<comment type="function">
    <text evidence="12">Catalyzes the attachment of serine to tRNA(Ser). Is also able to aminoacylate tRNA(Sec) with serine, to form the misacylated tRNA L-seryl-tRNA(Sec), which will be further converted into selenocysteinyl-tRNA(Sec).</text>
</comment>
<dbReference type="Gene3D" id="1.10.287.40">
    <property type="entry name" value="Serine-tRNA synthetase, tRNA binding domain"/>
    <property type="match status" value="1"/>
</dbReference>
<keyword evidence="7 12" id="KW-0067">ATP-binding</keyword>
<dbReference type="GO" id="GO:0016260">
    <property type="term" value="P:selenocysteine biosynthetic process"/>
    <property type="evidence" value="ECO:0007669"/>
    <property type="project" value="UniProtKB-UniRule"/>
</dbReference>
<evidence type="ECO:0000256" key="7">
    <source>
        <dbReference type="ARBA" id="ARBA00022840"/>
    </source>
</evidence>
<dbReference type="GO" id="GO:0004828">
    <property type="term" value="F:serine-tRNA ligase activity"/>
    <property type="evidence" value="ECO:0007669"/>
    <property type="project" value="UniProtKB-UniRule"/>
</dbReference>
<comment type="subcellular location">
    <subcellularLocation>
        <location evidence="1 12">Cytoplasm</location>
    </subcellularLocation>
</comment>
<sequence>MLDLRFVRENTGLIKKVLEQRGTDANIDEFKEYDEKRRDVLYEVEQLKHRRNEASEKIGELKRKGEDASELIEEMREVSDKISELDEIVAECEEKINEILLTIPNIPHEDVPVGDDEEDNIVAWKWEEPTEFDFEPQPHWDIGEELDILDFERGAKVSGSRFTFLKNLGARLERALIAFMIDIHTEEHGYNEVFPPFIVRGESMVGTGQLPKFEEDAFKIEGTNHYLIPTAEVPVTNMYRDEIMDKDELPIYHVAYSGCFRAEAGAHGRDTRGIIRQHQFNKVELVKFVEPGTSYDELEKLVKNAEKVLQRLELPYRVMNMCTGDLGFTAAKKYDLEVWFPSYDTYREVSSCSNFEDFQARRAGIRYRPEPDAKAEFVHTLNGSGLAIGRTVAAILENYQQEDGSVIIPEALQPYMKGIEKITPKE</sequence>
<dbReference type="PRINTS" id="PR00981">
    <property type="entry name" value="TRNASYNTHSER"/>
</dbReference>
<dbReference type="Pfam" id="PF02403">
    <property type="entry name" value="Seryl_tRNA_N"/>
    <property type="match status" value="1"/>
</dbReference>
<comment type="subunit">
    <text evidence="12">Homodimer. The tRNA molecule binds across the dimer.</text>
</comment>
<accession>D9QSC4</accession>
<dbReference type="NCBIfam" id="TIGR00414">
    <property type="entry name" value="serS"/>
    <property type="match status" value="1"/>
</dbReference>
<evidence type="ECO:0000256" key="12">
    <source>
        <dbReference type="HAMAP-Rule" id="MF_00176"/>
    </source>
</evidence>
<proteinExistence type="inferred from homology"/>
<gene>
    <name evidence="12" type="primary">serS</name>
    <name evidence="17" type="ordered locus">Acear_0028</name>
</gene>
<evidence type="ECO:0000256" key="10">
    <source>
        <dbReference type="ARBA" id="ARBA00047929"/>
    </source>
</evidence>
<dbReference type="GO" id="GO:0006434">
    <property type="term" value="P:seryl-tRNA aminoacylation"/>
    <property type="evidence" value="ECO:0007669"/>
    <property type="project" value="UniProtKB-UniRule"/>
</dbReference>
<feature type="binding site" evidence="13">
    <location>
        <position position="261"/>
    </location>
    <ligand>
        <name>L-serine</name>
        <dbReference type="ChEBI" id="CHEBI:33384"/>
    </ligand>
</feature>
<feature type="binding site" evidence="13">
    <location>
        <position position="382"/>
    </location>
    <ligand>
        <name>L-serine</name>
        <dbReference type="ChEBI" id="CHEBI:33384"/>
    </ligand>
</feature>
<dbReference type="PROSITE" id="PS50862">
    <property type="entry name" value="AA_TRNA_LIGASE_II"/>
    <property type="match status" value="1"/>
</dbReference>
<evidence type="ECO:0000256" key="11">
    <source>
        <dbReference type="ARBA" id="ARBA00048823"/>
    </source>
</evidence>
<organism evidence="17 18">
    <name type="scientific">Acetohalobium arabaticum (strain ATCC 49924 / DSM 5501 / Z-7288)</name>
    <dbReference type="NCBI Taxonomy" id="574087"/>
    <lineage>
        <taxon>Bacteria</taxon>
        <taxon>Bacillati</taxon>
        <taxon>Bacillota</taxon>
        <taxon>Clostridia</taxon>
        <taxon>Halanaerobiales</taxon>
        <taxon>Halobacteroidaceae</taxon>
        <taxon>Acetohalobium</taxon>
    </lineage>
</organism>
<dbReference type="InterPro" id="IPR002314">
    <property type="entry name" value="aa-tRNA-synt_IIb"/>
</dbReference>
<protein>
    <recommendedName>
        <fullName evidence="12">Serine--tRNA ligase</fullName>
        <ecNumber evidence="12">6.1.1.11</ecNumber>
    </recommendedName>
    <alternativeName>
        <fullName evidence="12">Seryl-tRNA synthetase</fullName>
        <shortName evidence="12">SerRS</shortName>
    </alternativeName>
    <alternativeName>
        <fullName evidence="12">Seryl-tRNA(Ser/Sec) synthetase</fullName>
    </alternativeName>
</protein>
<dbReference type="Proteomes" id="UP000001661">
    <property type="component" value="Chromosome"/>
</dbReference>
<comment type="catalytic activity">
    <reaction evidence="11 12">
        <text>tRNA(Ser) + L-serine + ATP = L-seryl-tRNA(Ser) + AMP + diphosphate + H(+)</text>
        <dbReference type="Rhea" id="RHEA:12292"/>
        <dbReference type="Rhea" id="RHEA-COMP:9669"/>
        <dbReference type="Rhea" id="RHEA-COMP:9703"/>
        <dbReference type="ChEBI" id="CHEBI:15378"/>
        <dbReference type="ChEBI" id="CHEBI:30616"/>
        <dbReference type="ChEBI" id="CHEBI:33019"/>
        <dbReference type="ChEBI" id="CHEBI:33384"/>
        <dbReference type="ChEBI" id="CHEBI:78442"/>
        <dbReference type="ChEBI" id="CHEBI:78533"/>
        <dbReference type="ChEBI" id="CHEBI:456215"/>
        <dbReference type="EC" id="6.1.1.11"/>
    </reaction>
</comment>
<keyword evidence="9 12" id="KW-0030">Aminoacyl-tRNA synthetase</keyword>
<dbReference type="InterPro" id="IPR006195">
    <property type="entry name" value="aa-tRNA-synth_II"/>
</dbReference>
<feature type="binding site" evidence="12">
    <location>
        <begin position="230"/>
        <end position="232"/>
    </location>
    <ligand>
        <name>L-serine</name>
        <dbReference type="ChEBI" id="CHEBI:33384"/>
    </ligand>
</feature>
<dbReference type="InterPro" id="IPR042103">
    <property type="entry name" value="SerRS_1_N_sf"/>
</dbReference>
<evidence type="ECO:0000256" key="5">
    <source>
        <dbReference type="ARBA" id="ARBA00022598"/>
    </source>
</evidence>
<feature type="coiled-coil region" evidence="15">
    <location>
        <begin position="44"/>
        <end position="95"/>
    </location>
</feature>
<evidence type="ECO:0000256" key="9">
    <source>
        <dbReference type="ARBA" id="ARBA00023146"/>
    </source>
</evidence>
<keyword evidence="6 12" id="KW-0547">Nucleotide-binding</keyword>
<name>D9QSC4_ACEAZ</name>
<dbReference type="InterPro" id="IPR010978">
    <property type="entry name" value="tRNA-bd_arm"/>
</dbReference>
<dbReference type="RefSeq" id="WP_013277027.1">
    <property type="nucleotide sequence ID" value="NC_014378.1"/>
</dbReference>
<feature type="binding site" evidence="13">
    <location>
        <position position="230"/>
    </location>
    <ligand>
        <name>L-serine</name>
        <dbReference type="ChEBI" id="CHEBI:33384"/>
    </ligand>
</feature>
<dbReference type="InterPro" id="IPR015866">
    <property type="entry name" value="Ser-tRNA-synth_1_N"/>
</dbReference>
<dbReference type="KEGG" id="aar:Acear_0028"/>
<dbReference type="GO" id="GO:0140096">
    <property type="term" value="F:catalytic activity, acting on a protein"/>
    <property type="evidence" value="ECO:0007669"/>
    <property type="project" value="UniProtKB-ARBA"/>
</dbReference>
<dbReference type="OrthoDB" id="9804647at2"/>
<feature type="binding site" evidence="12 14">
    <location>
        <begin position="348"/>
        <end position="351"/>
    </location>
    <ligand>
        <name>ATP</name>
        <dbReference type="ChEBI" id="CHEBI:30616"/>
    </ligand>
</feature>
<dbReference type="CDD" id="cd00770">
    <property type="entry name" value="SerRS_core"/>
    <property type="match status" value="1"/>
</dbReference>
<comment type="pathway">
    <text evidence="2 12">Aminoacyl-tRNA biosynthesis; selenocysteinyl-tRNA(Sec) biosynthesis; L-seryl-tRNA(Sec) from L-serine and tRNA(Sec): step 1/1.</text>
</comment>
<keyword evidence="18" id="KW-1185">Reference proteome</keyword>
<dbReference type="InterPro" id="IPR033729">
    <property type="entry name" value="SerRS_core"/>
</dbReference>
<keyword evidence="5 12" id="KW-0436">Ligase</keyword>
<evidence type="ECO:0000256" key="4">
    <source>
        <dbReference type="ARBA" id="ARBA00022490"/>
    </source>
</evidence>
<comment type="catalytic activity">
    <reaction evidence="10 12">
        <text>tRNA(Sec) + L-serine + ATP = L-seryl-tRNA(Sec) + AMP + diphosphate + H(+)</text>
        <dbReference type="Rhea" id="RHEA:42580"/>
        <dbReference type="Rhea" id="RHEA-COMP:9742"/>
        <dbReference type="Rhea" id="RHEA-COMP:10128"/>
        <dbReference type="ChEBI" id="CHEBI:15378"/>
        <dbReference type="ChEBI" id="CHEBI:30616"/>
        <dbReference type="ChEBI" id="CHEBI:33019"/>
        <dbReference type="ChEBI" id="CHEBI:33384"/>
        <dbReference type="ChEBI" id="CHEBI:78442"/>
        <dbReference type="ChEBI" id="CHEBI:78533"/>
        <dbReference type="ChEBI" id="CHEBI:456215"/>
        <dbReference type="EC" id="6.1.1.11"/>
    </reaction>
</comment>
<keyword evidence="15" id="KW-0175">Coiled coil</keyword>
<dbReference type="SUPFAM" id="SSF55681">
    <property type="entry name" value="Class II aaRS and biotin synthetases"/>
    <property type="match status" value="1"/>
</dbReference>
<evidence type="ECO:0000256" key="15">
    <source>
        <dbReference type="SAM" id="Coils"/>
    </source>
</evidence>
<dbReference type="EMBL" id="CP002105">
    <property type="protein sequence ID" value="ADL11580.1"/>
    <property type="molecule type" value="Genomic_DNA"/>
</dbReference>
<keyword evidence="8 12" id="KW-0648">Protein biosynthesis</keyword>
<dbReference type="InterPro" id="IPR002317">
    <property type="entry name" value="Ser-tRNA-ligase_type_1"/>
</dbReference>
<comment type="domain">
    <text evidence="12">Consists of two distinct domains, a catalytic core and a N-terminal extension that is involved in tRNA binding.</text>
</comment>
<feature type="domain" description="Aminoacyl-transfer RNA synthetases class-II family profile" evidence="16">
    <location>
        <begin position="169"/>
        <end position="409"/>
    </location>
</feature>
<dbReference type="EC" id="6.1.1.11" evidence="12"/>
<evidence type="ECO:0000313" key="17">
    <source>
        <dbReference type="EMBL" id="ADL11580.1"/>
    </source>
</evidence>
<keyword evidence="4 12" id="KW-0963">Cytoplasm</keyword>
<dbReference type="SUPFAM" id="SSF46589">
    <property type="entry name" value="tRNA-binding arm"/>
    <property type="match status" value="1"/>
</dbReference>
<dbReference type="PANTHER" id="PTHR43697">
    <property type="entry name" value="SERYL-TRNA SYNTHETASE"/>
    <property type="match status" value="1"/>
</dbReference>
<dbReference type="GO" id="GO:0005524">
    <property type="term" value="F:ATP binding"/>
    <property type="evidence" value="ECO:0007669"/>
    <property type="project" value="UniProtKB-UniRule"/>
</dbReference>
<evidence type="ECO:0000256" key="1">
    <source>
        <dbReference type="ARBA" id="ARBA00004496"/>
    </source>
</evidence>
<reference evidence="17 18" key="1">
    <citation type="journal article" date="2010" name="Stand. Genomic Sci.">
        <title>Complete genome sequence of Acetohalobium arabaticum type strain (Z-7288).</title>
        <authorList>
            <person name="Sikorski J."/>
            <person name="Lapidus A."/>
            <person name="Chertkov O."/>
            <person name="Lucas S."/>
            <person name="Copeland A."/>
            <person name="Glavina Del Rio T."/>
            <person name="Nolan M."/>
            <person name="Tice H."/>
            <person name="Cheng J.F."/>
            <person name="Han C."/>
            <person name="Brambilla E."/>
            <person name="Pitluck S."/>
            <person name="Liolios K."/>
            <person name="Ivanova N."/>
            <person name="Mavromatis K."/>
            <person name="Mikhailova N."/>
            <person name="Pati A."/>
            <person name="Bruce D."/>
            <person name="Detter C."/>
            <person name="Tapia R."/>
            <person name="Goodwin L."/>
            <person name="Chen A."/>
            <person name="Palaniappan K."/>
            <person name="Land M."/>
            <person name="Hauser L."/>
            <person name="Chang Y.J."/>
            <person name="Jeffries C.D."/>
            <person name="Rohde M."/>
            <person name="Goker M."/>
            <person name="Spring S."/>
            <person name="Woyke T."/>
            <person name="Bristow J."/>
            <person name="Eisen J.A."/>
            <person name="Markowitz V."/>
            <person name="Hugenholtz P."/>
            <person name="Kyrpides N.C."/>
            <person name="Klenk H.P."/>
        </authorList>
    </citation>
    <scope>NUCLEOTIDE SEQUENCE [LARGE SCALE GENOMIC DNA]</scope>
    <source>
        <strain evidence="18">ATCC 49924 / DSM 5501 / Z-7288</strain>
    </source>
</reference>
<dbReference type="STRING" id="574087.Acear_0028"/>
<dbReference type="PANTHER" id="PTHR43697:SF1">
    <property type="entry name" value="SERINE--TRNA LIGASE"/>
    <property type="match status" value="1"/>
</dbReference>
<comment type="similarity">
    <text evidence="3 12">Belongs to the class-II aminoacyl-tRNA synthetase family. Type-1 seryl-tRNA synthetase subfamily.</text>
</comment>
<feature type="binding site" evidence="12">
    <location>
        <position position="384"/>
    </location>
    <ligand>
        <name>L-serine</name>
        <dbReference type="ChEBI" id="CHEBI:33384"/>
    </ligand>
</feature>
<feature type="binding site" evidence="12 14">
    <location>
        <begin position="261"/>
        <end position="263"/>
    </location>
    <ligand>
        <name>ATP</name>
        <dbReference type="ChEBI" id="CHEBI:30616"/>
    </ligand>
</feature>
<dbReference type="InterPro" id="IPR045864">
    <property type="entry name" value="aa-tRNA-synth_II/BPL/LPL"/>
</dbReference>
<evidence type="ECO:0000256" key="13">
    <source>
        <dbReference type="PIRSR" id="PIRSR001529-1"/>
    </source>
</evidence>
<dbReference type="Gene3D" id="3.30.930.10">
    <property type="entry name" value="Bira Bifunctional Protein, Domain 2"/>
    <property type="match status" value="1"/>
</dbReference>
<evidence type="ECO:0000259" key="16">
    <source>
        <dbReference type="PROSITE" id="PS50862"/>
    </source>
</evidence>